<organism evidence="2 3">
    <name type="scientific">Candidatus Beckwithbacteria bacterium GW2011_GWC2_47_9</name>
    <dbReference type="NCBI Taxonomy" id="1618373"/>
    <lineage>
        <taxon>Bacteria</taxon>
        <taxon>Candidatus Beckwithiibacteriota</taxon>
    </lineage>
</organism>
<evidence type="ECO:0000313" key="3">
    <source>
        <dbReference type="Proteomes" id="UP000034772"/>
    </source>
</evidence>
<dbReference type="PATRIC" id="fig|1618373.3.peg.205"/>
<dbReference type="GO" id="GO:0003677">
    <property type="term" value="F:DNA binding"/>
    <property type="evidence" value="ECO:0007669"/>
    <property type="project" value="InterPro"/>
</dbReference>
<proteinExistence type="predicted"/>
<dbReference type="GO" id="GO:0006313">
    <property type="term" value="P:DNA transposition"/>
    <property type="evidence" value="ECO:0007669"/>
    <property type="project" value="InterPro"/>
</dbReference>
<name>A0A0G1WYY7_9BACT</name>
<dbReference type="SUPFAM" id="SSF143422">
    <property type="entry name" value="Transposase IS200-like"/>
    <property type="match status" value="1"/>
</dbReference>
<feature type="domain" description="Transposase IS200-like" evidence="1">
    <location>
        <begin position="11"/>
        <end position="146"/>
    </location>
</feature>
<dbReference type="AlphaFoldDB" id="A0A0G1WYY7"/>
<dbReference type="EMBL" id="LCOZ01000018">
    <property type="protein sequence ID" value="KKU87440.1"/>
    <property type="molecule type" value="Genomic_DNA"/>
</dbReference>
<reference evidence="2 3" key="1">
    <citation type="journal article" date="2015" name="Nature">
        <title>rRNA introns, odd ribosomes, and small enigmatic genomes across a large radiation of phyla.</title>
        <authorList>
            <person name="Brown C.T."/>
            <person name="Hug L.A."/>
            <person name="Thomas B.C."/>
            <person name="Sharon I."/>
            <person name="Castelle C.J."/>
            <person name="Singh A."/>
            <person name="Wilkins M.J."/>
            <person name="Williams K.H."/>
            <person name="Banfield J.F."/>
        </authorList>
    </citation>
    <scope>NUCLEOTIDE SEQUENCE [LARGE SCALE GENOMIC DNA]</scope>
</reference>
<gene>
    <name evidence="2" type="ORF">UY17_C0018G0006</name>
</gene>
<dbReference type="PANTHER" id="PTHR34322">
    <property type="entry name" value="TRANSPOSASE, Y1_TNP DOMAIN-CONTAINING"/>
    <property type="match status" value="1"/>
</dbReference>
<dbReference type="PANTHER" id="PTHR34322:SF2">
    <property type="entry name" value="TRANSPOSASE IS200-LIKE DOMAIN-CONTAINING PROTEIN"/>
    <property type="match status" value="1"/>
</dbReference>
<evidence type="ECO:0000313" key="2">
    <source>
        <dbReference type="EMBL" id="KKU87440.1"/>
    </source>
</evidence>
<dbReference type="Proteomes" id="UP000034772">
    <property type="component" value="Unassembled WGS sequence"/>
</dbReference>
<dbReference type="Pfam" id="PF01797">
    <property type="entry name" value="Y1_Tnp"/>
    <property type="match status" value="1"/>
</dbReference>
<evidence type="ECO:0000259" key="1">
    <source>
        <dbReference type="SMART" id="SM01321"/>
    </source>
</evidence>
<dbReference type="SMART" id="SM01321">
    <property type="entry name" value="Y1_Tnp"/>
    <property type="match status" value="1"/>
</dbReference>
<dbReference type="GO" id="GO:0004803">
    <property type="term" value="F:transposase activity"/>
    <property type="evidence" value="ECO:0007669"/>
    <property type="project" value="InterPro"/>
</dbReference>
<sequence length="219" mass="26020">MPAKNSLKDYAPDSYYHVYNRGVAKQDIFLDEQDYKTFLSYLKLYLTPIDLQGQSLKASPSRQLKNYFQELKLLAYCLMPNHFHLFVFQKEDNSMADFLRSLGTKYSMYFNKKYKRVGHVFQGRYKAVMVINENQFIYLSKYIHRNPLDIMPTGTVLEGYKYSSYQNYLGKFNQAWVDKSEILSSFSKLSPEESYQQFVEEIDERDLLMIKNSMLDFDE</sequence>
<dbReference type="InterPro" id="IPR002686">
    <property type="entry name" value="Transposase_17"/>
</dbReference>
<comment type="caution">
    <text evidence="2">The sequence shown here is derived from an EMBL/GenBank/DDBJ whole genome shotgun (WGS) entry which is preliminary data.</text>
</comment>
<accession>A0A0G1WYY7</accession>
<dbReference type="InterPro" id="IPR036515">
    <property type="entry name" value="Transposase_17_sf"/>
</dbReference>
<protein>
    <recommendedName>
        <fullName evidence="1">Transposase IS200-like domain-containing protein</fullName>
    </recommendedName>
</protein>
<dbReference type="Gene3D" id="3.30.70.1290">
    <property type="entry name" value="Transposase IS200-like"/>
    <property type="match status" value="1"/>
</dbReference>